<feature type="transmembrane region" description="Helical" evidence="1">
    <location>
        <begin position="52"/>
        <end position="71"/>
    </location>
</feature>
<keyword evidence="3" id="KW-1185">Reference proteome</keyword>
<keyword evidence="1" id="KW-0812">Transmembrane</keyword>
<keyword evidence="1" id="KW-0472">Membrane</keyword>
<dbReference type="RefSeq" id="WP_186746408.1">
    <property type="nucleotide sequence ID" value="NZ_CP060394.1"/>
</dbReference>
<organism evidence="2 3">
    <name type="scientific">Alloacidobacterium dinghuense</name>
    <dbReference type="NCBI Taxonomy" id="2763107"/>
    <lineage>
        <taxon>Bacteria</taxon>
        <taxon>Pseudomonadati</taxon>
        <taxon>Acidobacteriota</taxon>
        <taxon>Terriglobia</taxon>
        <taxon>Terriglobales</taxon>
        <taxon>Acidobacteriaceae</taxon>
        <taxon>Alloacidobacterium</taxon>
    </lineage>
</organism>
<accession>A0A7G8BP56</accession>
<gene>
    <name evidence="2" type="ORF">H7849_10770</name>
</gene>
<sequence>MMEDELDRMLSRQDEIVPSSGFVMSVMDAVRREAAASEPAPLPPIAFPWLRALPIMIALVAAVAMLIAGAVEILRGPASVTQQPLLPQAVTHALTQMNAIWLAVSLLIAFFSAFLAMRFAIGKR</sequence>
<proteinExistence type="predicted"/>
<name>A0A7G8BP56_9BACT</name>
<dbReference type="AlphaFoldDB" id="A0A7G8BP56"/>
<dbReference type="KEGG" id="adin:H7849_10770"/>
<feature type="transmembrane region" description="Helical" evidence="1">
    <location>
        <begin position="99"/>
        <end position="121"/>
    </location>
</feature>
<dbReference type="Proteomes" id="UP000515312">
    <property type="component" value="Chromosome"/>
</dbReference>
<evidence type="ECO:0000313" key="2">
    <source>
        <dbReference type="EMBL" id="QNI34326.1"/>
    </source>
</evidence>
<dbReference type="EMBL" id="CP060394">
    <property type="protein sequence ID" value="QNI34326.1"/>
    <property type="molecule type" value="Genomic_DNA"/>
</dbReference>
<keyword evidence="1" id="KW-1133">Transmembrane helix</keyword>
<protein>
    <submittedName>
        <fullName evidence="2">Uncharacterized protein</fullName>
    </submittedName>
</protein>
<reference evidence="2 3" key="1">
    <citation type="submission" date="2020-08" db="EMBL/GenBank/DDBJ databases">
        <title>Edaphobacter telluris sp. nov. and Acidobacterium dinghuensis sp. nov., two acidobacteria isolated from forest soil.</title>
        <authorList>
            <person name="Fu J."/>
            <person name="Qiu L."/>
        </authorList>
    </citation>
    <scope>NUCLEOTIDE SEQUENCE [LARGE SCALE GENOMIC DNA]</scope>
    <source>
        <strain evidence="2">4Y35</strain>
    </source>
</reference>
<evidence type="ECO:0000313" key="3">
    <source>
        <dbReference type="Proteomes" id="UP000515312"/>
    </source>
</evidence>
<evidence type="ECO:0000256" key="1">
    <source>
        <dbReference type="SAM" id="Phobius"/>
    </source>
</evidence>